<dbReference type="Gene3D" id="3.30.420.10">
    <property type="entry name" value="Ribonuclease H-like superfamily/Ribonuclease H"/>
    <property type="match status" value="1"/>
</dbReference>
<dbReference type="RefSeq" id="WP_152260720.1">
    <property type="nucleotide sequence ID" value="NZ_CP045143.1"/>
</dbReference>
<evidence type="ECO:0000256" key="11">
    <source>
        <dbReference type="ARBA" id="ARBA00022759"/>
    </source>
</evidence>
<feature type="binding site" evidence="14 15">
    <location>
        <position position="78"/>
    </location>
    <ligand>
        <name>a divalent metal cation</name>
        <dbReference type="ChEBI" id="CHEBI:60240"/>
    </ligand>
</feature>
<evidence type="ECO:0000256" key="6">
    <source>
        <dbReference type="ARBA" id="ARBA00012180"/>
    </source>
</evidence>
<evidence type="ECO:0000313" key="19">
    <source>
        <dbReference type="Proteomes" id="UP000326779"/>
    </source>
</evidence>
<dbReference type="EMBL" id="CP045143">
    <property type="protein sequence ID" value="QFR23427.1"/>
    <property type="molecule type" value="Genomic_DNA"/>
</dbReference>
<dbReference type="GO" id="GO:0043137">
    <property type="term" value="P:DNA replication, removal of RNA primer"/>
    <property type="evidence" value="ECO:0007669"/>
    <property type="project" value="TreeGrafter"/>
</dbReference>
<accession>A0A5P8M528</accession>
<evidence type="ECO:0000256" key="10">
    <source>
        <dbReference type="ARBA" id="ARBA00022723"/>
    </source>
</evidence>
<dbReference type="GO" id="GO:0004523">
    <property type="term" value="F:RNA-DNA hybrid ribonuclease activity"/>
    <property type="evidence" value="ECO:0007669"/>
    <property type="project" value="UniProtKB-UniRule"/>
</dbReference>
<evidence type="ECO:0000256" key="3">
    <source>
        <dbReference type="ARBA" id="ARBA00004065"/>
    </source>
</evidence>
<feature type="binding site" evidence="14 15">
    <location>
        <position position="77"/>
    </location>
    <ligand>
        <name>a divalent metal cation</name>
        <dbReference type="ChEBI" id="CHEBI:60240"/>
    </ligand>
</feature>
<protein>
    <recommendedName>
        <fullName evidence="7 14">Ribonuclease HII</fullName>
        <shortName evidence="14">RNase HII</shortName>
        <ecNumber evidence="6 14">3.1.26.4</ecNumber>
    </recommendedName>
</protein>
<dbReference type="EC" id="3.1.26.4" evidence="6 14"/>
<comment type="catalytic activity">
    <reaction evidence="1 14 15 16">
        <text>Endonucleolytic cleavage to 5'-phosphomonoester.</text>
        <dbReference type="EC" id="3.1.26.4"/>
    </reaction>
</comment>
<dbReference type="PROSITE" id="PS51975">
    <property type="entry name" value="RNASE_H_2"/>
    <property type="match status" value="1"/>
</dbReference>
<evidence type="ECO:0000256" key="4">
    <source>
        <dbReference type="ARBA" id="ARBA00004496"/>
    </source>
</evidence>
<evidence type="ECO:0000259" key="17">
    <source>
        <dbReference type="PROSITE" id="PS51975"/>
    </source>
</evidence>
<gene>
    <name evidence="14" type="primary">rnhB</name>
    <name evidence="18" type="ORF">D1010_08450</name>
</gene>
<organism evidence="18 19">
    <name type="scientific">Schleiferilactobacillus harbinensis</name>
    <dbReference type="NCBI Taxonomy" id="304207"/>
    <lineage>
        <taxon>Bacteria</taxon>
        <taxon>Bacillati</taxon>
        <taxon>Bacillota</taxon>
        <taxon>Bacilli</taxon>
        <taxon>Lactobacillales</taxon>
        <taxon>Lactobacillaceae</taxon>
        <taxon>Schleiferilactobacillus</taxon>
    </lineage>
</organism>
<comment type="subcellular location">
    <subcellularLocation>
        <location evidence="4 14">Cytoplasm</location>
    </subcellularLocation>
</comment>
<dbReference type="GO" id="GO:0032299">
    <property type="term" value="C:ribonuclease H2 complex"/>
    <property type="evidence" value="ECO:0007669"/>
    <property type="project" value="TreeGrafter"/>
</dbReference>
<dbReference type="InterPro" id="IPR012337">
    <property type="entry name" value="RNaseH-like_sf"/>
</dbReference>
<dbReference type="AlphaFoldDB" id="A0A5P8M528"/>
<keyword evidence="13 14" id="KW-0464">Manganese</keyword>
<reference evidence="18 19" key="1">
    <citation type="submission" date="2019-10" db="EMBL/GenBank/DDBJ databases">
        <title>The completed genome of Lactobacillus harbinensis M1.</title>
        <authorList>
            <person name="Zheng Y."/>
        </authorList>
    </citation>
    <scope>NUCLEOTIDE SEQUENCE [LARGE SCALE GENOMIC DNA]</scope>
    <source>
        <strain evidence="18 19">M1</strain>
    </source>
</reference>
<dbReference type="NCBIfam" id="NF000595">
    <property type="entry name" value="PRK00015.1-3"/>
    <property type="match status" value="1"/>
</dbReference>
<evidence type="ECO:0000256" key="5">
    <source>
        <dbReference type="ARBA" id="ARBA00007383"/>
    </source>
</evidence>
<keyword evidence="10 14" id="KW-0479">Metal-binding</keyword>
<keyword evidence="11 14" id="KW-0255">Endonuclease</keyword>
<dbReference type="Proteomes" id="UP000326779">
    <property type="component" value="Chromosome"/>
</dbReference>
<feature type="domain" description="RNase H type-2" evidence="17">
    <location>
        <begin position="71"/>
        <end position="258"/>
    </location>
</feature>
<evidence type="ECO:0000256" key="12">
    <source>
        <dbReference type="ARBA" id="ARBA00022801"/>
    </source>
</evidence>
<proteinExistence type="inferred from homology"/>
<evidence type="ECO:0000256" key="15">
    <source>
        <dbReference type="PROSITE-ProRule" id="PRU01319"/>
    </source>
</evidence>
<dbReference type="HAMAP" id="MF_00052_B">
    <property type="entry name" value="RNase_HII_B"/>
    <property type="match status" value="1"/>
</dbReference>
<keyword evidence="8 14" id="KW-0963">Cytoplasm</keyword>
<comment type="cofactor">
    <cofactor evidence="2">
        <name>Mg(2+)</name>
        <dbReference type="ChEBI" id="CHEBI:18420"/>
    </cofactor>
</comment>
<dbReference type="CDD" id="cd07182">
    <property type="entry name" value="RNase_HII_bacteria_HII_like"/>
    <property type="match status" value="1"/>
</dbReference>
<evidence type="ECO:0000256" key="8">
    <source>
        <dbReference type="ARBA" id="ARBA00022490"/>
    </source>
</evidence>
<evidence type="ECO:0000256" key="7">
    <source>
        <dbReference type="ARBA" id="ARBA00019179"/>
    </source>
</evidence>
<dbReference type="InterPro" id="IPR001352">
    <property type="entry name" value="RNase_HII/HIII"/>
</dbReference>
<dbReference type="GO" id="GO:0003723">
    <property type="term" value="F:RNA binding"/>
    <property type="evidence" value="ECO:0007669"/>
    <property type="project" value="UniProtKB-UniRule"/>
</dbReference>
<dbReference type="InterPro" id="IPR022898">
    <property type="entry name" value="RNase_HII"/>
</dbReference>
<sequence length="258" mass="28061">MPKPMSVAALRKALQTGALDAAAIAALASDDRAGARQLYAQYQRQQAKLAAERASFTHRLHFEHELWPTYPTIAGTDEVGRGPLAGPVVTCAAVLPPSVDLLLVNDSKQLTPERRLALFSKIMAEAVDVALGIATPAEIDRYNIYHATEIAMARAVQALWQQPDYLLVDAMHVPVTIPQRKLIKGDARSVSIGAASIIAKVCRDRLMDTYDQVYPGYGFTHNAGYGTAEHLAGLRQLGVTPIHRRSFAPVQAALHHEL</sequence>
<dbReference type="PANTHER" id="PTHR10954:SF18">
    <property type="entry name" value="RIBONUCLEASE HII"/>
    <property type="match status" value="1"/>
</dbReference>
<dbReference type="NCBIfam" id="NF000594">
    <property type="entry name" value="PRK00015.1-1"/>
    <property type="match status" value="1"/>
</dbReference>
<keyword evidence="9 14" id="KW-0540">Nuclease</keyword>
<comment type="function">
    <text evidence="3 14 16">Endonuclease that specifically degrades the RNA of RNA-DNA hybrids.</text>
</comment>
<evidence type="ECO:0000256" key="13">
    <source>
        <dbReference type="ARBA" id="ARBA00023211"/>
    </source>
</evidence>
<keyword evidence="12 14" id="KW-0378">Hydrolase</keyword>
<dbReference type="FunFam" id="3.30.420.10:FF:000006">
    <property type="entry name" value="Ribonuclease HII"/>
    <property type="match status" value="1"/>
</dbReference>
<comment type="similarity">
    <text evidence="5 14 16">Belongs to the RNase HII family.</text>
</comment>
<evidence type="ECO:0000256" key="14">
    <source>
        <dbReference type="HAMAP-Rule" id="MF_00052"/>
    </source>
</evidence>
<dbReference type="GO" id="GO:0030145">
    <property type="term" value="F:manganese ion binding"/>
    <property type="evidence" value="ECO:0007669"/>
    <property type="project" value="UniProtKB-UniRule"/>
</dbReference>
<dbReference type="GO" id="GO:0006298">
    <property type="term" value="P:mismatch repair"/>
    <property type="evidence" value="ECO:0007669"/>
    <property type="project" value="TreeGrafter"/>
</dbReference>
<comment type="cofactor">
    <cofactor evidence="14 15">
        <name>Mn(2+)</name>
        <dbReference type="ChEBI" id="CHEBI:29035"/>
    </cofactor>
    <cofactor evidence="14 15">
        <name>Mg(2+)</name>
        <dbReference type="ChEBI" id="CHEBI:18420"/>
    </cofactor>
    <text evidence="14 15">Manganese or magnesium. Binds 1 divalent metal ion per monomer in the absence of substrate. May bind a second metal ion after substrate binding.</text>
</comment>
<dbReference type="InterPro" id="IPR036397">
    <property type="entry name" value="RNaseH_sf"/>
</dbReference>
<feature type="binding site" evidence="14 15">
    <location>
        <position position="169"/>
    </location>
    <ligand>
        <name>a divalent metal cation</name>
        <dbReference type="ChEBI" id="CHEBI:60240"/>
    </ligand>
</feature>
<evidence type="ECO:0000256" key="16">
    <source>
        <dbReference type="RuleBase" id="RU003515"/>
    </source>
</evidence>
<evidence type="ECO:0000256" key="9">
    <source>
        <dbReference type="ARBA" id="ARBA00022722"/>
    </source>
</evidence>
<dbReference type="InterPro" id="IPR024567">
    <property type="entry name" value="RNase_HII/HIII_dom"/>
</dbReference>
<dbReference type="GO" id="GO:0005737">
    <property type="term" value="C:cytoplasm"/>
    <property type="evidence" value="ECO:0007669"/>
    <property type="project" value="UniProtKB-SubCell"/>
</dbReference>
<dbReference type="KEGG" id="lhb:D1010_08450"/>
<dbReference type="Pfam" id="PF01351">
    <property type="entry name" value="RNase_HII"/>
    <property type="match status" value="1"/>
</dbReference>
<dbReference type="PANTHER" id="PTHR10954">
    <property type="entry name" value="RIBONUCLEASE H2 SUBUNIT A"/>
    <property type="match status" value="1"/>
</dbReference>
<name>A0A5P8M528_9LACO</name>
<evidence type="ECO:0000256" key="1">
    <source>
        <dbReference type="ARBA" id="ARBA00000077"/>
    </source>
</evidence>
<dbReference type="SUPFAM" id="SSF53098">
    <property type="entry name" value="Ribonuclease H-like"/>
    <property type="match status" value="1"/>
</dbReference>
<evidence type="ECO:0000256" key="2">
    <source>
        <dbReference type="ARBA" id="ARBA00001946"/>
    </source>
</evidence>
<evidence type="ECO:0000313" key="18">
    <source>
        <dbReference type="EMBL" id="QFR23427.1"/>
    </source>
</evidence>